<reference evidence="16 17" key="1">
    <citation type="submission" date="2015-06" db="EMBL/GenBank/DDBJ databases">
        <title>A Comprehensive Approach to Explore the Metabolic and Phylogenetic Diversity of Bacterial Steroid Degradation in the Environment: Testosterone as an Example.</title>
        <authorList>
            <person name="Yang F.-C."/>
            <person name="Chen Y.-L."/>
            <person name="Yu C.-P."/>
            <person name="Tang S.-L."/>
            <person name="Wang P.-H."/>
            <person name="Ismail W."/>
            <person name="Wang C.-H."/>
            <person name="Yang C.-Y."/>
            <person name="Chiang Y.-R."/>
        </authorList>
    </citation>
    <scope>NUCLEOTIDE SEQUENCE [LARGE SCALE GENOMIC DNA]</scope>
    <source>
        <strain evidence="16 17">DSM 18526</strain>
    </source>
</reference>
<evidence type="ECO:0000256" key="3">
    <source>
        <dbReference type="ARBA" id="ARBA00008750"/>
    </source>
</evidence>
<evidence type="ECO:0000256" key="9">
    <source>
        <dbReference type="ARBA" id="ARBA00023098"/>
    </source>
</evidence>
<dbReference type="SUPFAM" id="SSF48179">
    <property type="entry name" value="6-phosphogluconate dehydrogenase C-terminal domain-like"/>
    <property type="match status" value="2"/>
</dbReference>
<feature type="domain" description="3-hydroxyacyl-CoA dehydrogenase NAD binding" evidence="15">
    <location>
        <begin position="314"/>
        <end position="490"/>
    </location>
</feature>
<dbReference type="InterPro" id="IPR036291">
    <property type="entry name" value="NAD(P)-bd_dom_sf"/>
</dbReference>
<dbReference type="EC" id="4.2.1.17" evidence="4"/>
<dbReference type="GO" id="GO:0070403">
    <property type="term" value="F:NAD+ binding"/>
    <property type="evidence" value="ECO:0007669"/>
    <property type="project" value="InterPro"/>
</dbReference>
<evidence type="ECO:0000256" key="13">
    <source>
        <dbReference type="RuleBase" id="RU003707"/>
    </source>
</evidence>
<keyword evidence="6" id="KW-0442">Lipid degradation</keyword>
<evidence type="ECO:0000259" key="14">
    <source>
        <dbReference type="Pfam" id="PF00725"/>
    </source>
</evidence>
<keyword evidence="16" id="KW-0413">Isomerase</keyword>
<evidence type="ECO:0000256" key="5">
    <source>
        <dbReference type="ARBA" id="ARBA00022832"/>
    </source>
</evidence>
<dbReference type="Gene3D" id="3.40.50.720">
    <property type="entry name" value="NAD(P)-binding Rossmann-like Domain"/>
    <property type="match status" value="1"/>
</dbReference>
<dbReference type="OrthoDB" id="5389341at2"/>
<comment type="similarity">
    <text evidence="2">In the central section; belongs to the 3-hydroxyacyl-CoA dehydrogenase family.</text>
</comment>
<dbReference type="InterPro" id="IPR006180">
    <property type="entry name" value="3-OHacyl-CoA_DH_CS"/>
</dbReference>
<evidence type="ECO:0000256" key="10">
    <source>
        <dbReference type="ARBA" id="ARBA00023239"/>
    </source>
</evidence>
<dbReference type="FunFam" id="3.40.50.720:FF:000009">
    <property type="entry name" value="Fatty oxidation complex, alpha subunit"/>
    <property type="match status" value="1"/>
</dbReference>
<keyword evidence="5" id="KW-0276">Fatty acid metabolism</keyword>
<keyword evidence="17" id="KW-1185">Reference proteome</keyword>
<evidence type="ECO:0000256" key="1">
    <source>
        <dbReference type="ARBA" id="ARBA00005005"/>
    </source>
</evidence>
<name>A0A127F5P6_STEDE</name>
<dbReference type="GO" id="GO:0016509">
    <property type="term" value="F:long-chain (3S)-3-hydroxyacyl-CoA dehydrogenase (NAD+) activity"/>
    <property type="evidence" value="ECO:0007669"/>
    <property type="project" value="TreeGrafter"/>
</dbReference>
<dbReference type="UniPathway" id="UPA00659"/>
<dbReference type="InterPro" id="IPR018376">
    <property type="entry name" value="Enoyl-CoA_hyd/isom_CS"/>
</dbReference>
<gene>
    <name evidence="16" type="primary">fadB</name>
    <name evidence="16" type="ORF">ACG33_01300</name>
</gene>
<dbReference type="InterPro" id="IPR006176">
    <property type="entry name" value="3-OHacyl-CoA_DH_NAD-bd"/>
</dbReference>
<dbReference type="InterPro" id="IPR029045">
    <property type="entry name" value="ClpP/crotonase-like_dom_sf"/>
</dbReference>
<dbReference type="InterPro" id="IPR050136">
    <property type="entry name" value="FA_oxidation_alpha_subunit"/>
</dbReference>
<dbReference type="InterPro" id="IPR006108">
    <property type="entry name" value="3HC_DH_C"/>
</dbReference>
<evidence type="ECO:0000256" key="12">
    <source>
        <dbReference type="ARBA" id="ARBA00049556"/>
    </source>
</evidence>
<evidence type="ECO:0000256" key="11">
    <source>
        <dbReference type="ARBA" id="ARBA00023268"/>
    </source>
</evidence>
<comment type="pathway">
    <text evidence="1">Lipid metabolism; fatty acid beta-oxidation.</text>
</comment>
<dbReference type="AlphaFoldDB" id="A0A127F5P6"/>
<evidence type="ECO:0000259" key="15">
    <source>
        <dbReference type="Pfam" id="PF02737"/>
    </source>
</evidence>
<evidence type="ECO:0000256" key="8">
    <source>
        <dbReference type="ARBA" id="ARBA00023027"/>
    </source>
</evidence>
<keyword evidence="7 16" id="KW-0560">Oxidoreductase</keyword>
<dbReference type="SUPFAM" id="SSF52096">
    <property type="entry name" value="ClpP/crotonase"/>
    <property type="match status" value="1"/>
</dbReference>
<dbReference type="PANTHER" id="PTHR43612:SF3">
    <property type="entry name" value="TRIFUNCTIONAL ENZYME SUBUNIT ALPHA, MITOCHONDRIAL"/>
    <property type="match status" value="1"/>
</dbReference>
<keyword evidence="11" id="KW-0511">Multifunctional enzyme</keyword>
<dbReference type="Pfam" id="PF00725">
    <property type="entry name" value="3HCDH"/>
    <property type="match status" value="1"/>
</dbReference>
<dbReference type="GO" id="GO:0004300">
    <property type="term" value="F:enoyl-CoA hydratase activity"/>
    <property type="evidence" value="ECO:0007669"/>
    <property type="project" value="UniProtKB-EC"/>
</dbReference>
<dbReference type="Proteomes" id="UP000070250">
    <property type="component" value="Chromosome"/>
</dbReference>
<evidence type="ECO:0000313" key="17">
    <source>
        <dbReference type="Proteomes" id="UP000070250"/>
    </source>
</evidence>
<dbReference type="NCBIfam" id="NF008727">
    <property type="entry name" value="PRK11730.1"/>
    <property type="match status" value="1"/>
</dbReference>
<dbReference type="SUPFAM" id="SSF51735">
    <property type="entry name" value="NAD(P)-binding Rossmann-fold domains"/>
    <property type="match status" value="1"/>
</dbReference>
<dbReference type="Pfam" id="PF02737">
    <property type="entry name" value="3HCDH_N"/>
    <property type="match status" value="1"/>
</dbReference>
<evidence type="ECO:0000256" key="7">
    <source>
        <dbReference type="ARBA" id="ARBA00023002"/>
    </source>
</evidence>
<dbReference type="GO" id="GO:0006635">
    <property type="term" value="P:fatty acid beta-oxidation"/>
    <property type="evidence" value="ECO:0007669"/>
    <property type="project" value="UniProtKB-UniPathway"/>
</dbReference>
<evidence type="ECO:0000256" key="6">
    <source>
        <dbReference type="ARBA" id="ARBA00022963"/>
    </source>
</evidence>
<comment type="similarity">
    <text evidence="3">In the N-terminal section; belongs to the enoyl-CoA hydratase/isomerase family.</text>
</comment>
<dbReference type="STRING" id="465721.ACG33_01300"/>
<keyword evidence="9" id="KW-0443">Lipid metabolism</keyword>
<evidence type="ECO:0000256" key="4">
    <source>
        <dbReference type="ARBA" id="ARBA00012076"/>
    </source>
</evidence>
<dbReference type="KEGG" id="sdf:ACG33_01300"/>
<evidence type="ECO:0000256" key="2">
    <source>
        <dbReference type="ARBA" id="ARBA00007005"/>
    </source>
</evidence>
<dbReference type="GO" id="GO:0016853">
    <property type="term" value="F:isomerase activity"/>
    <property type="evidence" value="ECO:0007669"/>
    <property type="project" value="UniProtKB-KW"/>
</dbReference>
<dbReference type="InterPro" id="IPR008927">
    <property type="entry name" value="6-PGluconate_DH-like_C_sf"/>
</dbReference>
<evidence type="ECO:0000313" key="16">
    <source>
        <dbReference type="EMBL" id="AMN45762.1"/>
    </source>
</evidence>
<organism evidence="16 17">
    <name type="scientific">Steroidobacter denitrificans</name>
    <dbReference type="NCBI Taxonomy" id="465721"/>
    <lineage>
        <taxon>Bacteria</taxon>
        <taxon>Pseudomonadati</taxon>
        <taxon>Pseudomonadota</taxon>
        <taxon>Gammaproteobacteria</taxon>
        <taxon>Steroidobacterales</taxon>
        <taxon>Steroidobacteraceae</taxon>
        <taxon>Steroidobacter</taxon>
    </lineage>
</organism>
<dbReference type="Pfam" id="PF00378">
    <property type="entry name" value="ECH_1"/>
    <property type="match status" value="1"/>
</dbReference>
<sequence>MYQGQSIRLTALQGGRVELCFDRQGDAINKLDERAVLELAEVSALISSDSSISGVLITSAKDVFIVGADILEFGRLFQLSESELAAHNTRQNRSFTALEELPVPTVAAINGFALGGGLETALAADFRVISAQAQIGLPEVKLGLLPGYGGTVRLPRIAGLQTALDWIVSGTPQKAEAALEDGVVDELAAPESLRAAALDLLDKAVAGTANWHTRREAKRSAVQEPSVERLFAEAKKQAANGPKHQPAALMAVELLENARLRPRDEALALESTAFARIAKTQAAASLVRIFLNEQAVKKQSKALARLAQPVKRTAVLGAGIMGGGIAYTAAFNSVSVVLKDIQQKQLGLGIGEVRKQLGKQIKSGRITQQQADEMLASIQSQLDYSRFNEVDIAIEAVVEDIKIKHSVLAQLEREVGTGTVIASNTSSLRIDDLARSLSRPENFAGMHFFNPVPSMPLVEVIRGTHTSDAAVAKVVGFALTMRKTPIVVRDGAGFLVNRIITPYMQAFGKLLADGEDFVRIDTVMEAFGWPMGPAYLNDVIGMDTALHVSRIISSAFGDRMARTWEDPLEIMVANGRLGQKNGLGFYRYETDPNGRPRKSPAPEAHELLSKMQTSGPRVFGDDQIVERMMLPLVFEAVRSLDEGVVASAAELDMALLLGIGLPQYLGGALQYADWSGVPRLLELSCKYRELGPQYEAPGSLYHMATQQKRFYPEA</sequence>
<dbReference type="PANTHER" id="PTHR43612">
    <property type="entry name" value="TRIFUNCTIONAL ENZYME SUBUNIT ALPHA"/>
    <property type="match status" value="1"/>
</dbReference>
<accession>A0A127F5P6</accession>
<keyword evidence="10 16" id="KW-0456">Lyase</keyword>
<dbReference type="Gene3D" id="1.10.1040.50">
    <property type="match status" value="1"/>
</dbReference>
<dbReference type="EMBL" id="CP011971">
    <property type="protein sequence ID" value="AMN45762.1"/>
    <property type="molecule type" value="Genomic_DNA"/>
</dbReference>
<keyword evidence="8" id="KW-0520">NAD</keyword>
<dbReference type="InterPro" id="IPR001753">
    <property type="entry name" value="Enoyl-CoA_hydra/iso"/>
</dbReference>
<dbReference type="Gene3D" id="3.90.226.10">
    <property type="entry name" value="2-enoyl-CoA Hydratase, Chain A, domain 1"/>
    <property type="match status" value="1"/>
</dbReference>
<dbReference type="PROSITE" id="PS00166">
    <property type="entry name" value="ENOYL_COA_HYDRATASE"/>
    <property type="match status" value="1"/>
</dbReference>
<feature type="domain" description="3-hydroxyacyl-CoA dehydrogenase C-terminal" evidence="14">
    <location>
        <begin position="493"/>
        <end position="588"/>
    </location>
</feature>
<dbReference type="PATRIC" id="fig|465721.4.peg.285"/>
<comment type="similarity">
    <text evidence="13">Belongs to the enoyl-CoA hydratase/isomerase family.</text>
</comment>
<proteinExistence type="inferred from homology"/>
<dbReference type="PROSITE" id="PS00067">
    <property type="entry name" value="3HCDH"/>
    <property type="match status" value="1"/>
</dbReference>
<dbReference type="CDD" id="cd06558">
    <property type="entry name" value="crotonase-like"/>
    <property type="match status" value="1"/>
</dbReference>
<protein>
    <recommendedName>
        <fullName evidence="4">enoyl-CoA hydratase</fullName>
        <ecNumber evidence="4">4.2.1.17</ecNumber>
    </recommendedName>
</protein>
<comment type="catalytic activity">
    <reaction evidence="12">
        <text>a (3S)-3-hydroxyacyl-CoA + NAD(+) = a 3-oxoacyl-CoA + NADH + H(+)</text>
        <dbReference type="Rhea" id="RHEA:22432"/>
        <dbReference type="ChEBI" id="CHEBI:15378"/>
        <dbReference type="ChEBI" id="CHEBI:57318"/>
        <dbReference type="ChEBI" id="CHEBI:57540"/>
        <dbReference type="ChEBI" id="CHEBI:57945"/>
        <dbReference type="ChEBI" id="CHEBI:90726"/>
        <dbReference type="EC" id="1.1.1.35"/>
    </reaction>
</comment>